<gene>
    <name evidence="6" type="ORF">PISL3812_06989</name>
</gene>
<keyword evidence="2 5" id="KW-0812">Transmembrane</keyword>
<feature type="transmembrane region" description="Helical" evidence="5">
    <location>
        <begin position="151"/>
        <end position="173"/>
    </location>
</feature>
<feature type="transmembrane region" description="Helical" evidence="5">
    <location>
        <begin position="29"/>
        <end position="55"/>
    </location>
</feature>
<dbReference type="GO" id="GO:0005886">
    <property type="term" value="C:plasma membrane"/>
    <property type="evidence" value="ECO:0007669"/>
    <property type="project" value="TreeGrafter"/>
</dbReference>
<dbReference type="Proteomes" id="UP000054383">
    <property type="component" value="Unassembled WGS sequence"/>
</dbReference>
<feature type="transmembrane region" description="Helical" evidence="5">
    <location>
        <begin position="67"/>
        <end position="87"/>
    </location>
</feature>
<feature type="transmembrane region" description="Helical" evidence="5">
    <location>
        <begin position="107"/>
        <end position="131"/>
    </location>
</feature>
<dbReference type="EMBL" id="CVMT01000007">
    <property type="protein sequence ID" value="CRG89950.1"/>
    <property type="molecule type" value="Genomic_DNA"/>
</dbReference>
<evidence type="ECO:0000256" key="3">
    <source>
        <dbReference type="ARBA" id="ARBA00022989"/>
    </source>
</evidence>
<dbReference type="PANTHER" id="PTHR31465">
    <property type="entry name" value="PROTEIN RTA1-RELATED"/>
    <property type="match status" value="1"/>
</dbReference>
<dbReference type="InterPro" id="IPR007568">
    <property type="entry name" value="RTA1"/>
</dbReference>
<protein>
    <recommendedName>
        <fullName evidence="8">Sphingoid long-chain base transporter RSB1</fullName>
    </recommendedName>
</protein>
<accession>A0A0U1M4K1</accession>
<dbReference type="GO" id="GO:0000324">
    <property type="term" value="C:fungal-type vacuole"/>
    <property type="evidence" value="ECO:0007669"/>
    <property type="project" value="TreeGrafter"/>
</dbReference>
<proteinExistence type="predicted"/>
<comment type="subcellular location">
    <subcellularLocation>
        <location evidence="1">Membrane</location>
        <topology evidence="1">Multi-pass membrane protein</topology>
    </subcellularLocation>
</comment>
<keyword evidence="3 5" id="KW-1133">Transmembrane helix</keyword>
<evidence type="ECO:0000313" key="6">
    <source>
        <dbReference type="EMBL" id="CRG89950.1"/>
    </source>
</evidence>
<keyword evidence="4 5" id="KW-0472">Membrane</keyword>
<evidence type="ECO:0000256" key="2">
    <source>
        <dbReference type="ARBA" id="ARBA00022692"/>
    </source>
</evidence>
<dbReference type="OMA" id="AYTNPWS"/>
<reference evidence="6 7" key="1">
    <citation type="submission" date="2015-04" db="EMBL/GenBank/DDBJ databases">
        <authorList>
            <person name="Syromyatnikov M.Y."/>
            <person name="Popov V.N."/>
        </authorList>
    </citation>
    <scope>NUCLEOTIDE SEQUENCE [LARGE SCALE GENOMIC DNA]</scope>
    <source>
        <strain evidence="6">WF-38-12</strain>
    </source>
</reference>
<evidence type="ECO:0000256" key="4">
    <source>
        <dbReference type="ARBA" id="ARBA00023136"/>
    </source>
</evidence>
<organism evidence="6 7">
    <name type="scientific">Talaromyces islandicus</name>
    <name type="common">Penicillium islandicum</name>
    <dbReference type="NCBI Taxonomy" id="28573"/>
    <lineage>
        <taxon>Eukaryota</taxon>
        <taxon>Fungi</taxon>
        <taxon>Dikarya</taxon>
        <taxon>Ascomycota</taxon>
        <taxon>Pezizomycotina</taxon>
        <taxon>Eurotiomycetes</taxon>
        <taxon>Eurotiomycetidae</taxon>
        <taxon>Eurotiales</taxon>
        <taxon>Trichocomaceae</taxon>
        <taxon>Talaromyces</taxon>
        <taxon>Talaromyces sect. Islandici</taxon>
    </lineage>
</organism>
<sequence length="248" mass="27386">MLIIMTTVEVVGYLARYLAHDDPFKDTYYLMQIVLLTLAPVFICASIYICLGRIVSVYGKHISRLPPVWYTIIFVTCDFISLVLQGTGGGLTSSAETTDEQNLGMRVMLVGLIFQVATLAIFGALCLEFGWRVRTQAASLNANTHQIRHRWQWKAFIFGLALALLFVIIRSAYRVAEMSGGYDGSLMKDQWTFLVFEGICMMIAAGLLLAFHPGPGFGGVWSAAKIKVRSKGDALSLSELVAGDDVER</sequence>
<evidence type="ECO:0000256" key="1">
    <source>
        <dbReference type="ARBA" id="ARBA00004141"/>
    </source>
</evidence>
<evidence type="ECO:0008006" key="8">
    <source>
        <dbReference type="Google" id="ProtNLM"/>
    </source>
</evidence>
<dbReference type="Pfam" id="PF04479">
    <property type="entry name" value="RTA1"/>
    <property type="match status" value="1"/>
</dbReference>
<name>A0A0U1M4K1_TALIS</name>
<dbReference type="OrthoDB" id="1844152at2759"/>
<dbReference type="AlphaFoldDB" id="A0A0U1M4K1"/>
<evidence type="ECO:0000313" key="7">
    <source>
        <dbReference type="Proteomes" id="UP000054383"/>
    </source>
</evidence>
<dbReference type="PANTHER" id="PTHR31465:SF9">
    <property type="entry name" value="SPHINGOID LONG-CHAIN BASE TRANSPORTER RSB1"/>
    <property type="match status" value="1"/>
</dbReference>
<evidence type="ECO:0000256" key="5">
    <source>
        <dbReference type="SAM" id="Phobius"/>
    </source>
</evidence>
<feature type="transmembrane region" description="Helical" evidence="5">
    <location>
        <begin position="193"/>
        <end position="211"/>
    </location>
</feature>
<dbReference type="STRING" id="28573.A0A0U1M4K1"/>
<keyword evidence="7" id="KW-1185">Reference proteome</keyword>